<protein>
    <submittedName>
        <fullName evidence="2">Uncharacterized protein</fullName>
    </submittedName>
</protein>
<evidence type="ECO:0000256" key="1">
    <source>
        <dbReference type="SAM" id="MobiDB-lite"/>
    </source>
</evidence>
<organism evidence="2 3">
    <name type="scientific">Austropuccinia psidii MF-1</name>
    <dbReference type="NCBI Taxonomy" id="1389203"/>
    <lineage>
        <taxon>Eukaryota</taxon>
        <taxon>Fungi</taxon>
        <taxon>Dikarya</taxon>
        <taxon>Basidiomycota</taxon>
        <taxon>Pucciniomycotina</taxon>
        <taxon>Pucciniomycetes</taxon>
        <taxon>Pucciniales</taxon>
        <taxon>Sphaerophragmiaceae</taxon>
        <taxon>Austropuccinia</taxon>
    </lineage>
</organism>
<feature type="non-terminal residue" evidence="2">
    <location>
        <position position="1"/>
    </location>
</feature>
<keyword evidence="3" id="KW-1185">Reference proteome</keyword>
<feature type="non-terminal residue" evidence="2">
    <location>
        <position position="274"/>
    </location>
</feature>
<comment type="caution">
    <text evidence="2">The sequence shown here is derived from an EMBL/GenBank/DDBJ whole genome shotgun (WGS) entry which is preliminary data.</text>
</comment>
<feature type="region of interest" description="Disordered" evidence="1">
    <location>
        <begin position="233"/>
        <end position="274"/>
    </location>
</feature>
<evidence type="ECO:0000313" key="3">
    <source>
        <dbReference type="Proteomes" id="UP000765509"/>
    </source>
</evidence>
<dbReference type="Proteomes" id="UP000765509">
    <property type="component" value="Unassembled WGS sequence"/>
</dbReference>
<feature type="compositionally biased region" description="Polar residues" evidence="1">
    <location>
        <begin position="240"/>
        <end position="251"/>
    </location>
</feature>
<dbReference type="AlphaFoldDB" id="A0A9Q3E2J1"/>
<sequence>VQSGKELSTAWKAFYPEGESSTLVSKPGVQGSPEIADTNKPEEVLKILRDGHPTPTTERNTFSDIATQISKAGRGKVKLSAEEMTEMHQILSSLGKEGTTFDNDKDKLEISQLIHDLDLLIAKEQKAAAAKAGGFWRTTLKIIKLPFKPISWIKDFFEKLIEKISINSLYHVNKSALSPLVRQEVQEDKAKITRMGKIARKVGMNPKAWTPEMQNQKGISRPLSQSPMGKFLDYFRKSKNPSGDATSASNELTRDAKHVPAASSSLGPEKVNAE</sequence>
<reference evidence="2" key="1">
    <citation type="submission" date="2021-03" db="EMBL/GenBank/DDBJ databases">
        <title>Draft genome sequence of rust myrtle Austropuccinia psidii MF-1, a brazilian biotype.</title>
        <authorList>
            <person name="Quecine M.C."/>
            <person name="Pachon D.M.R."/>
            <person name="Bonatelli M.L."/>
            <person name="Correr F.H."/>
            <person name="Franceschini L.M."/>
            <person name="Leite T.F."/>
            <person name="Margarido G.R.A."/>
            <person name="Almeida C.A."/>
            <person name="Ferrarezi J.A."/>
            <person name="Labate C.A."/>
        </authorList>
    </citation>
    <scope>NUCLEOTIDE SEQUENCE</scope>
    <source>
        <strain evidence="2">MF-1</strain>
    </source>
</reference>
<gene>
    <name evidence="2" type="ORF">O181_052403</name>
</gene>
<evidence type="ECO:0000313" key="2">
    <source>
        <dbReference type="EMBL" id="MBW0512688.1"/>
    </source>
</evidence>
<name>A0A9Q3E2J1_9BASI</name>
<dbReference type="EMBL" id="AVOT02022938">
    <property type="protein sequence ID" value="MBW0512688.1"/>
    <property type="molecule type" value="Genomic_DNA"/>
</dbReference>
<accession>A0A9Q3E2J1</accession>
<proteinExistence type="predicted"/>